<dbReference type="GO" id="GO:0030336">
    <property type="term" value="P:negative regulation of cell migration"/>
    <property type="evidence" value="ECO:0007669"/>
    <property type="project" value="TreeGrafter"/>
</dbReference>
<sequence length="252" mass="28680">MRRKMFGFLKPKKFRSLDGCCICRAKSSSSRFVDSRRYETAFQSCFGLCETRSEDICNACVLSVKRWKKLPAGSKKNWSHRVDAKVGTNQKITVGLKKTTSLSRTVTLNHICRKPKELRIEDLDTDSITPSTSPAQSSSYSNQSDEGSDSEHTSGSSQLPVFSFLDLTYWKRQKVCCGIIYMGRFGEVLIDLHLFKPCSQKQQQQQQEEDEVETEEEEEEEGRESSRGLQSQGTQSPPHAKEDQKEEVEVEL</sequence>
<feature type="compositionally biased region" description="Low complexity" evidence="1">
    <location>
        <begin position="127"/>
        <end position="145"/>
    </location>
</feature>
<reference evidence="2" key="1">
    <citation type="submission" date="2021-01" db="EMBL/GenBank/DDBJ databases">
        <authorList>
            <person name="Zahm M."/>
            <person name="Roques C."/>
            <person name="Cabau C."/>
            <person name="Klopp C."/>
            <person name="Donnadieu C."/>
            <person name="Jouanno E."/>
            <person name="Lampietro C."/>
            <person name="Louis A."/>
            <person name="Herpin A."/>
            <person name="Echchiki A."/>
            <person name="Berthelot C."/>
            <person name="Parey E."/>
            <person name="Roest-Crollius H."/>
            <person name="Braasch I."/>
            <person name="Postlethwait J."/>
            <person name="Bobe J."/>
            <person name="Montfort J."/>
            <person name="Bouchez O."/>
            <person name="Begum T."/>
            <person name="Mejri S."/>
            <person name="Adams A."/>
            <person name="Chen W.-J."/>
            <person name="Guiguen Y."/>
        </authorList>
    </citation>
    <scope>NUCLEOTIDE SEQUENCE</scope>
    <source>
        <strain evidence="2">YG-15Mar2019-1</strain>
        <tissue evidence="2">Brain</tissue>
    </source>
</reference>
<evidence type="ECO:0000313" key="2">
    <source>
        <dbReference type="EMBL" id="KAG7455916.1"/>
    </source>
</evidence>
<evidence type="ECO:0008006" key="4">
    <source>
        <dbReference type="Google" id="ProtNLM"/>
    </source>
</evidence>
<feature type="region of interest" description="Disordered" evidence="1">
    <location>
        <begin position="202"/>
        <end position="252"/>
    </location>
</feature>
<keyword evidence="3" id="KW-1185">Reference proteome</keyword>
<protein>
    <recommendedName>
        <fullName evidence="4">SIN3-HDAC complex associated factor</fullName>
    </recommendedName>
</protein>
<dbReference type="PANTHER" id="PTHR13422:SF14">
    <property type="entry name" value="FAMILY WITH SEQUENCE SIMILARITY 60, MEMBER A"/>
    <property type="match status" value="1"/>
</dbReference>
<accession>A0A9D3SUZ2</accession>
<dbReference type="AlphaFoldDB" id="A0A9D3SUZ2"/>
<dbReference type="InterPro" id="IPR026065">
    <property type="entry name" value="FAM60A"/>
</dbReference>
<dbReference type="OrthoDB" id="10023333at2759"/>
<dbReference type="Pfam" id="PF15396">
    <property type="entry name" value="FAM60A"/>
    <property type="match status" value="1"/>
</dbReference>
<dbReference type="Proteomes" id="UP001046870">
    <property type="component" value="Chromosome 23"/>
</dbReference>
<gene>
    <name evidence="2" type="ORF">MATL_G00246190</name>
</gene>
<organism evidence="2 3">
    <name type="scientific">Megalops atlanticus</name>
    <name type="common">Tarpon</name>
    <name type="synonym">Clupea gigantea</name>
    <dbReference type="NCBI Taxonomy" id="7932"/>
    <lineage>
        <taxon>Eukaryota</taxon>
        <taxon>Metazoa</taxon>
        <taxon>Chordata</taxon>
        <taxon>Craniata</taxon>
        <taxon>Vertebrata</taxon>
        <taxon>Euteleostomi</taxon>
        <taxon>Actinopterygii</taxon>
        <taxon>Neopterygii</taxon>
        <taxon>Teleostei</taxon>
        <taxon>Elopiformes</taxon>
        <taxon>Megalopidae</taxon>
        <taxon>Megalops</taxon>
    </lineage>
</organism>
<dbReference type="GO" id="GO:0070822">
    <property type="term" value="C:Sin3-type complex"/>
    <property type="evidence" value="ECO:0007669"/>
    <property type="project" value="TreeGrafter"/>
</dbReference>
<name>A0A9D3SUZ2_MEGAT</name>
<evidence type="ECO:0000256" key="1">
    <source>
        <dbReference type="SAM" id="MobiDB-lite"/>
    </source>
</evidence>
<feature type="compositionally biased region" description="Polar residues" evidence="1">
    <location>
        <begin position="227"/>
        <end position="237"/>
    </location>
</feature>
<proteinExistence type="predicted"/>
<comment type="caution">
    <text evidence="2">The sequence shown here is derived from an EMBL/GenBank/DDBJ whole genome shotgun (WGS) entry which is preliminary data.</text>
</comment>
<evidence type="ECO:0000313" key="3">
    <source>
        <dbReference type="Proteomes" id="UP001046870"/>
    </source>
</evidence>
<feature type="compositionally biased region" description="Acidic residues" evidence="1">
    <location>
        <begin position="207"/>
        <end position="222"/>
    </location>
</feature>
<dbReference type="EMBL" id="JAFDVH010000023">
    <property type="protein sequence ID" value="KAG7455916.1"/>
    <property type="molecule type" value="Genomic_DNA"/>
</dbReference>
<feature type="region of interest" description="Disordered" evidence="1">
    <location>
        <begin position="123"/>
        <end position="157"/>
    </location>
</feature>
<dbReference type="PANTHER" id="PTHR13422">
    <property type="entry name" value="SIN3-HDAC COMPLEX-ASSOCIATED FACTOR"/>
    <property type="match status" value="1"/>
</dbReference>